<dbReference type="STRING" id="286115.A0A507CZP0"/>
<protein>
    <recommendedName>
        <fullName evidence="2">Glycoside hydrolase 131 catalytic N-terminal domain-containing protein</fullName>
    </recommendedName>
</protein>
<dbReference type="PANTHER" id="PTHR34612:SF2">
    <property type="entry name" value="GLYCOSIDE HYDROLASE 131 CATALYTIC N-TERMINAL DOMAIN-CONTAINING PROTEIN"/>
    <property type="match status" value="1"/>
</dbReference>
<evidence type="ECO:0000256" key="1">
    <source>
        <dbReference type="SAM" id="SignalP"/>
    </source>
</evidence>
<accession>A0A507CZP0</accession>
<sequence length="278" mass="30541">MVKYVSLLLAVALSSSVQGTVVWDGRVPKTSTPQSFDAENRLFNPSFVRGSEKWSQIVKLGEAKPTLFDTKYQTVTVTINDQSIFNNQTGIRRAELIPANGTGLYKDVVTYHFSIQPDLKRKLNVLHEYSLVFLELVGGAHVFTLKLAPDAPNKLQVMGYGGPDNNWKSETFYTVAFEEVTNFAITIDWIKATMEIWSSKNNDSLAKVKAATKNQVSSRQQVDKVDALHFGIFKYSVNAGPDVLHSGTQESKIEEGVTYGGLVAETGGVSLTPGCPAK</sequence>
<dbReference type="VEuPathDB" id="FungiDB:SeMB42_g04255"/>
<comment type="caution">
    <text evidence="3">The sequence shown here is derived from an EMBL/GenBank/DDBJ whole genome shotgun (WGS) entry which is preliminary data.</text>
</comment>
<dbReference type="EMBL" id="QEAN01000168">
    <property type="protein sequence ID" value="TPX44643.1"/>
    <property type="molecule type" value="Genomic_DNA"/>
</dbReference>
<dbReference type="Pfam" id="PF18271">
    <property type="entry name" value="GH131_N"/>
    <property type="match status" value="1"/>
</dbReference>
<dbReference type="AlphaFoldDB" id="A0A507CZP0"/>
<dbReference type="InterPro" id="IPR041524">
    <property type="entry name" value="GH131_N"/>
</dbReference>
<dbReference type="Proteomes" id="UP000317494">
    <property type="component" value="Unassembled WGS sequence"/>
</dbReference>
<evidence type="ECO:0000313" key="4">
    <source>
        <dbReference type="Proteomes" id="UP000317494"/>
    </source>
</evidence>
<reference evidence="3 4" key="1">
    <citation type="journal article" date="2019" name="Sci. Rep.">
        <title>Comparative genomics of chytrid fungi reveal insights into the obligate biotrophic and pathogenic lifestyle of Synchytrium endobioticum.</title>
        <authorList>
            <person name="van de Vossenberg B.T.L.H."/>
            <person name="Warris S."/>
            <person name="Nguyen H.D.T."/>
            <person name="van Gent-Pelzer M.P.E."/>
            <person name="Joly D.L."/>
            <person name="van de Geest H.C."/>
            <person name="Bonants P.J.M."/>
            <person name="Smith D.S."/>
            <person name="Levesque C.A."/>
            <person name="van der Lee T.A.J."/>
        </authorList>
    </citation>
    <scope>NUCLEOTIDE SEQUENCE [LARGE SCALE GENOMIC DNA]</scope>
    <source>
        <strain evidence="3 4">MB42</strain>
    </source>
</reference>
<dbReference type="Gene3D" id="2.60.120.1160">
    <property type="match status" value="1"/>
</dbReference>
<dbReference type="PANTHER" id="PTHR34612">
    <property type="entry name" value="GH131_N DOMAIN-CONTAINING PROTEIN"/>
    <property type="match status" value="1"/>
</dbReference>
<organism evidence="3 4">
    <name type="scientific">Synchytrium endobioticum</name>
    <dbReference type="NCBI Taxonomy" id="286115"/>
    <lineage>
        <taxon>Eukaryota</taxon>
        <taxon>Fungi</taxon>
        <taxon>Fungi incertae sedis</taxon>
        <taxon>Chytridiomycota</taxon>
        <taxon>Chytridiomycota incertae sedis</taxon>
        <taxon>Chytridiomycetes</taxon>
        <taxon>Synchytriales</taxon>
        <taxon>Synchytriaceae</taxon>
        <taxon>Synchytrium</taxon>
    </lineage>
</organism>
<name>A0A507CZP0_9FUNG</name>
<keyword evidence="4" id="KW-1185">Reference proteome</keyword>
<feature type="domain" description="Glycoside hydrolase 131 catalytic N-terminal" evidence="2">
    <location>
        <begin position="21"/>
        <end position="265"/>
    </location>
</feature>
<evidence type="ECO:0000313" key="3">
    <source>
        <dbReference type="EMBL" id="TPX44643.1"/>
    </source>
</evidence>
<feature type="chain" id="PRO_5021384851" description="Glycoside hydrolase 131 catalytic N-terminal domain-containing protein" evidence="1">
    <location>
        <begin position="20"/>
        <end position="278"/>
    </location>
</feature>
<keyword evidence="1" id="KW-0732">Signal</keyword>
<gene>
    <name evidence="3" type="ORF">SeMB42_g04255</name>
</gene>
<proteinExistence type="predicted"/>
<feature type="signal peptide" evidence="1">
    <location>
        <begin position="1"/>
        <end position="19"/>
    </location>
</feature>
<evidence type="ECO:0000259" key="2">
    <source>
        <dbReference type="Pfam" id="PF18271"/>
    </source>
</evidence>